<dbReference type="InterPro" id="IPR046346">
    <property type="entry name" value="Aminoacid_DH-like_N_sf"/>
</dbReference>
<comment type="similarity">
    <text evidence="3">Belongs to the malic enzymes family.</text>
</comment>
<dbReference type="Gene3D" id="3.40.50.10380">
    <property type="entry name" value="Malic enzyme, N-terminal domain"/>
    <property type="match status" value="1"/>
</dbReference>
<dbReference type="EMBL" id="BARU01000268">
    <property type="protein sequence ID" value="GAH29700.1"/>
    <property type="molecule type" value="Genomic_DNA"/>
</dbReference>
<dbReference type="SUPFAM" id="SSF51735">
    <property type="entry name" value="NAD(P)-binding Rossmann-fold domains"/>
    <property type="match status" value="1"/>
</dbReference>
<dbReference type="GO" id="GO:0016616">
    <property type="term" value="F:oxidoreductase activity, acting on the CH-OH group of donors, NAD or NADP as acceptor"/>
    <property type="evidence" value="ECO:0007669"/>
    <property type="project" value="InterPro"/>
</dbReference>
<evidence type="ECO:0000256" key="4">
    <source>
        <dbReference type="ARBA" id="ARBA00022723"/>
    </source>
</evidence>
<dbReference type="GO" id="GO:0046872">
    <property type="term" value="F:metal ion binding"/>
    <property type="evidence" value="ECO:0007669"/>
    <property type="project" value="UniProtKB-KW"/>
</dbReference>
<dbReference type="GO" id="GO:0004470">
    <property type="term" value="F:malic enzyme activity"/>
    <property type="evidence" value="ECO:0007669"/>
    <property type="project" value="InterPro"/>
</dbReference>
<comment type="cofactor">
    <cofactor evidence="1">
        <name>Mn(2+)</name>
        <dbReference type="ChEBI" id="CHEBI:29035"/>
    </cofactor>
</comment>
<dbReference type="Pfam" id="PF00390">
    <property type="entry name" value="malic"/>
    <property type="match status" value="1"/>
</dbReference>
<evidence type="ECO:0000259" key="7">
    <source>
        <dbReference type="SMART" id="SM01274"/>
    </source>
</evidence>
<evidence type="ECO:0000259" key="6">
    <source>
        <dbReference type="SMART" id="SM00919"/>
    </source>
</evidence>
<evidence type="ECO:0000256" key="5">
    <source>
        <dbReference type="ARBA" id="ARBA00023002"/>
    </source>
</evidence>
<dbReference type="PANTHER" id="PTHR43237">
    <property type="entry name" value="NADP-DEPENDENT MALIC ENZYME"/>
    <property type="match status" value="1"/>
</dbReference>
<proteinExistence type="inferred from homology"/>
<dbReference type="Gene3D" id="3.40.50.720">
    <property type="entry name" value="NAD(P)-binding Rossmann-like Domain"/>
    <property type="match status" value="1"/>
</dbReference>
<comment type="cofactor">
    <cofactor evidence="2">
        <name>Mg(2+)</name>
        <dbReference type="ChEBI" id="CHEBI:18420"/>
    </cofactor>
</comment>
<dbReference type="GO" id="GO:0051287">
    <property type="term" value="F:NAD binding"/>
    <property type="evidence" value="ECO:0007669"/>
    <property type="project" value="InterPro"/>
</dbReference>
<sequence>MNKKIYKEDDELKKKALKLHEENKGKLSLEPKVPIENYHHLSLAYSPGVAEPSKIIAKYPEKVDLYTFRGNSVAVISDGSAVLGLGNIGPKAALPVMEGKAILFKRFAGIDAFPICLDTQDPDEIIKTIKLLEPTFGGINLEDISAPRCFYIEETIKKELDIPIFHDDQHGTAVVVGAAFLNTCKLLKKEIEKLKITIIGAGAAGIAVGNFLLDLGVETLIICDSKGIIYSGRKEGMNPYKERLAKKGNKKRVKGTLKDAIKDSDFLIGLSVGNIVTKDMIKSMAPEPVVFALANPIPEIHPKLALEAGASIVGTGRSDFPNQINNVLCFPGIFRGTLDVGATEINFNMKKAATNAICNIIPEKELRLDYIIPKVFNPDVAPAVAYYTAKAAIKSGVSKKPLDPEEIKRRTYKLTKKYWKT</sequence>
<keyword evidence="4" id="KW-0479">Metal-binding</keyword>
<feature type="domain" description="Malic enzyme NAD-binding" evidence="6">
    <location>
        <begin position="169"/>
        <end position="393"/>
    </location>
</feature>
<evidence type="ECO:0000256" key="2">
    <source>
        <dbReference type="ARBA" id="ARBA00001946"/>
    </source>
</evidence>
<dbReference type="InterPro" id="IPR045213">
    <property type="entry name" value="Malic_NAD-bd_bact_type"/>
</dbReference>
<accession>X1FAV9</accession>
<dbReference type="PIRSF" id="PIRSF000106">
    <property type="entry name" value="ME"/>
    <property type="match status" value="1"/>
</dbReference>
<dbReference type="Pfam" id="PF03949">
    <property type="entry name" value="Malic_M"/>
    <property type="match status" value="1"/>
</dbReference>
<dbReference type="AlphaFoldDB" id="X1FAV9"/>
<name>X1FAV9_9ZZZZ</name>
<dbReference type="FunFam" id="3.40.50.10380:FF:000003">
    <property type="entry name" value="NADP-dependent malic enzyme"/>
    <property type="match status" value="1"/>
</dbReference>
<dbReference type="InterPro" id="IPR051674">
    <property type="entry name" value="Malate_Decarboxylase"/>
</dbReference>
<dbReference type="PANTHER" id="PTHR43237:SF4">
    <property type="entry name" value="NADP-DEPENDENT MALIC ENZYME"/>
    <property type="match status" value="1"/>
</dbReference>
<dbReference type="PRINTS" id="PR00072">
    <property type="entry name" value="MALOXRDTASE"/>
</dbReference>
<evidence type="ECO:0000256" key="1">
    <source>
        <dbReference type="ARBA" id="ARBA00001936"/>
    </source>
</evidence>
<dbReference type="SMART" id="SM00919">
    <property type="entry name" value="Malic_M"/>
    <property type="match status" value="1"/>
</dbReference>
<comment type="caution">
    <text evidence="8">The sequence shown here is derived from an EMBL/GenBank/DDBJ whole genome shotgun (WGS) entry which is preliminary data.</text>
</comment>
<feature type="domain" description="Malic enzyme N-terminal" evidence="7">
    <location>
        <begin position="24"/>
        <end position="157"/>
    </location>
</feature>
<dbReference type="InterPro" id="IPR001891">
    <property type="entry name" value="Malic_OxRdtase"/>
</dbReference>
<gene>
    <name evidence="8" type="ORF">S03H2_01010</name>
</gene>
<protein>
    <recommendedName>
        <fullName evidence="9">Malic enzyme NAD-binding domain-containing protein</fullName>
    </recommendedName>
</protein>
<dbReference type="InterPro" id="IPR036291">
    <property type="entry name" value="NAD(P)-bd_dom_sf"/>
</dbReference>
<evidence type="ECO:0000256" key="3">
    <source>
        <dbReference type="ARBA" id="ARBA00008785"/>
    </source>
</evidence>
<dbReference type="InterPro" id="IPR037062">
    <property type="entry name" value="Malic_N_dom_sf"/>
</dbReference>
<organism evidence="8">
    <name type="scientific">marine sediment metagenome</name>
    <dbReference type="NCBI Taxonomy" id="412755"/>
    <lineage>
        <taxon>unclassified sequences</taxon>
        <taxon>metagenomes</taxon>
        <taxon>ecological metagenomes</taxon>
    </lineage>
</organism>
<evidence type="ECO:0000313" key="8">
    <source>
        <dbReference type="EMBL" id="GAH29700.1"/>
    </source>
</evidence>
<reference evidence="8" key="1">
    <citation type="journal article" date="2014" name="Front. Microbiol.">
        <title>High frequency of phylogenetically diverse reductive dehalogenase-homologous genes in deep subseafloor sedimentary metagenomes.</title>
        <authorList>
            <person name="Kawai M."/>
            <person name="Futagami T."/>
            <person name="Toyoda A."/>
            <person name="Takaki Y."/>
            <person name="Nishi S."/>
            <person name="Hori S."/>
            <person name="Arai W."/>
            <person name="Tsubouchi T."/>
            <person name="Morono Y."/>
            <person name="Uchiyama I."/>
            <person name="Ito T."/>
            <person name="Fujiyama A."/>
            <person name="Inagaki F."/>
            <person name="Takami H."/>
        </authorList>
    </citation>
    <scope>NUCLEOTIDE SEQUENCE</scope>
    <source>
        <strain evidence="8">Expedition CK06-06</strain>
    </source>
</reference>
<dbReference type="CDD" id="cd05311">
    <property type="entry name" value="NAD_bind_2_malic_enz"/>
    <property type="match status" value="1"/>
</dbReference>
<dbReference type="InterPro" id="IPR012302">
    <property type="entry name" value="Malic_NAD-bd"/>
</dbReference>
<keyword evidence="5" id="KW-0560">Oxidoreductase</keyword>
<dbReference type="InterPro" id="IPR012301">
    <property type="entry name" value="Malic_N_dom"/>
</dbReference>
<evidence type="ECO:0008006" key="9">
    <source>
        <dbReference type="Google" id="ProtNLM"/>
    </source>
</evidence>
<dbReference type="FunFam" id="3.40.50.720:FF:000095">
    <property type="entry name" value="NADP-dependent malic enzyme"/>
    <property type="match status" value="1"/>
</dbReference>
<dbReference type="SUPFAM" id="SSF53223">
    <property type="entry name" value="Aminoacid dehydrogenase-like, N-terminal domain"/>
    <property type="match status" value="1"/>
</dbReference>
<dbReference type="SMART" id="SM01274">
    <property type="entry name" value="malic"/>
    <property type="match status" value="1"/>
</dbReference>